<organism evidence="3 4">
    <name type="scientific">Ignisphaera cupida</name>
    <dbReference type="NCBI Taxonomy" id="3050454"/>
    <lineage>
        <taxon>Archaea</taxon>
        <taxon>Thermoproteota</taxon>
        <taxon>Thermoprotei</taxon>
        <taxon>Desulfurococcales</taxon>
        <taxon>Desulfurococcaceae</taxon>
        <taxon>Ignisphaera</taxon>
    </lineage>
</organism>
<dbReference type="InterPro" id="IPR023214">
    <property type="entry name" value="HAD_sf"/>
</dbReference>
<dbReference type="RefSeq" id="WP_285273997.1">
    <property type="nucleotide sequence ID" value="NZ_JASNVW010000003.1"/>
</dbReference>
<dbReference type="NCBIfam" id="TIGR01549">
    <property type="entry name" value="HAD-SF-IA-v1"/>
    <property type="match status" value="1"/>
</dbReference>
<proteinExistence type="inferred from homology"/>
<accession>A0ABD4Z734</accession>
<dbReference type="SUPFAM" id="SSF56784">
    <property type="entry name" value="HAD-like"/>
    <property type="match status" value="1"/>
</dbReference>
<dbReference type="Pfam" id="PF00702">
    <property type="entry name" value="Hydrolase"/>
    <property type="match status" value="1"/>
</dbReference>
<comment type="similarity">
    <text evidence="1">Belongs to the HAD-like hydrolase superfamily.</text>
</comment>
<dbReference type="EMBL" id="JASNVW010000003">
    <property type="protein sequence ID" value="MDK6029015.1"/>
    <property type="molecule type" value="Genomic_DNA"/>
</dbReference>
<evidence type="ECO:0000313" key="4">
    <source>
        <dbReference type="Proteomes" id="UP001529235"/>
    </source>
</evidence>
<evidence type="ECO:0000313" key="3">
    <source>
        <dbReference type="EMBL" id="MDK6029015.1"/>
    </source>
</evidence>
<keyword evidence="4" id="KW-1185">Reference proteome</keyword>
<evidence type="ECO:0000256" key="2">
    <source>
        <dbReference type="ARBA" id="ARBA00022801"/>
    </source>
</evidence>
<dbReference type="Gene3D" id="1.10.150.400">
    <property type="match status" value="1"/>
</dbReference>
<dbReference type="PANTHER" id="PTHR43316">
    <property type="entry name" value="HYDROLASE, HALOACID DELAHOGENASE-RELATED"/>
    <property type="match status" value="1"/>
</dbReference>
<dbReference type="EC" id="3.1.3.-" evidence="3"/>
<dbReference type="GO" id="GO:0016787">
    <property type="term" value="F:hydrolase activity"/>
    <property type="evidence" value="ECO:0007669"/>
    <property type="project" value="UniProtKB-KW"/>
</dbReference>
<dbReference type="InterPro" id="IPR051540">
    <property type="entry name" value="S-2-haloacid_dehalogenase"/>
</dbReference>
<dbReference type="InterPro" id="IPR006439">
    <property type="entry name" value="HAD-SF_hydro_IA"/>
</dbReference>
<comment type="caution">
    <text evidence="3">The sequence shown here is derived from an EMBL/GenBank/DDBJ whole genome shotgun (WGS) entry which is preliminary data.</text>
</comment>
<reference evidence="3 4" key="1">
    <citation type="submission" date="2023-05" db="EMBL/GenBank/DDBJ databases">
        <title>A new hyperthermophilic archaea 'Ignisphaera cupida' sp. nov. and description of the family 'Ignisphaeraceae' fam. nov.</title>
        <authorList>
            <person name="Podosokorskaya O.A."/>
            <person name="Elcheninov A.G."/>
            <person name="Klukina A."/>
            <person name="Merkel A.Y."/>
        </authorList>
    </citation>
    <scope>NUCLEOTIDE SEQUENCE [LARGE SCALE GENOMIC DNA]</scope>
    <source>
        <strain evidence="3 4">4213-co</strain>
    </source>
</reference>
<name>A0ABD4Z734_9CREN</name>
<protein>
    <submittedName>
        <fullName evidence="3">HAD family hydrolase</fullName>
        <ecNumber evidence="3">3.1.3.-</ecNumber>
    </submittedName>
</protein>
<keyword evidence="2 3" id="KW-0378">Hydrolase</keyword>
<dbReference type="AlphaFoldDB" id="A0ABD4Z734"/>
<gene>
    <name evidence="3" type="ORF">QPL79_06525</name>
</gene>
<sequence>MVSVHALSFDVWNTLLDINKIFNLISIKIAELSNGLSSAMVMSTILNVYEKCKTRRRLGEVDGFNIVIESQNILAEELGLEISTILKAIAEAFEEANPREIIFSDAITTLELLHRLGFRLGIIGNTVFWSSIYTINLLKRLGIYNLFEVTIFSDETRINKPDRRIFLMFSKNIGLEPSKIAHVGDSVIEDVGGALSAGMKAIHIDRRRGKNKVILRDIGLALIGELTQVIDALEEL</sequence>
<dbReference type="Gene3D" id="3.40.50.1000">
    <property type="entry name" value="HAD superfamily/HAD-like"/>
    <property type="match status" value="1"/>
</dbReference>
<dbReference type="PANTHER" id="PTHR43316:SF3">
    <property type="entry name" value="HALOACID DEHALOGENASE, TYPE II (AFU_ORTHOLOGUE AFUA_2G07750)-RELATED"/>
    <property type="match status" value="1"/>
</dbReference>
<evidence type="ECO:0000256" key="1">
    <source>
        <dbReference type="ARBA" id="ARBA00007958"/>
    </source>
</evidence>
<dbReference type="SFLD" id="SFLDS00003">
    <property type="entry name" value="Haloacid_Dehalogenase"/>
    <property type="match status" value="1"/>
</dbReference>
<dbReference type="SFLD" id="SFLDG01129">
    <property type="entry name" value="C1.5:_HAD__Beta-PGM__Phosphata"/>
    <property type="match status" value="1"/>
</dbReference>
<dbReference type="InterPro" id="IPR036412">
    <property type="entry name" value="HAD-like_sf"/>
</dbReference>
<dbReference type="Proteomes" id="UP001529235">
    <property type="component" value="Unassembled WGS sequence"/>
</dbReference>